<name>A0A5D3WKD4_9BACT</name>
<evidence type="ECO:0000313" key="5">
    <source>
        <dbReference type="Proteomes" id="UP000324159"/>
    </source>
</evidence>
<dbReference type="SMART" id="SM00448">
    <property type="entry name" value="REC"/>
    <property type="match status" value="1"/>
</dbReference>
<gene>
    <name evidence="4" type="ORF">EDC39_105187</name>
</gene>
<comment type="caution">
    <text evidence="4">The sequence shown here is derived from an EMBL/GenBank/DDBJ whole genome shotgun (WGS) entry which is preliminary data.</text>
</comment>
<dbReference type="CDD" id="cd00156">
    <property type="entry name" value="REC"/>
    <property type="match status" value="1"/>
</dbReference>
<dbReference type="Gene3D" id="3.40.50.2300">
    <property type="match status" value="1"/>
</dbReference>
<evidence type="ECO:0000256" key="1">
    <source>
        <dbReference type="ARBA" id="ARBA00022553"/>
    </source>
</evidence>
<dbReference type="AlphaFoldDB" id="A0A5D3WKD4"/>
<proteinExistence type="predicted"/>
<sequence>MVIECPSCRARYRIDPSGIDKKVARVRCPKCGHGFEIDLAGPARPKILIVDDARFFREVVLDILSQLAVTILKAGDGDEALDLIRGERPDLVILDLKLPGKDGYQLVREVRADPALASTKLLAMSSVYRGEDEIRRIMQIGADDFLNKSFRPEQLLLRVRKLLDAASGHV</sequence>
<dbReference type="PANTHER" id="PTHR44591">
    <property type="entry name" value="STRESS RESPONSE REGULATOR PROTEIN 1"/>
    <property type="match status" value="1"/>
</dbReference>
<feature type="modified residue" description="4-aspartylphosphate" evidence="2">
    <location>
        <position position="95"/>
    </location>
</feature>
<dbReference type="Pfam" id="PF00072">
    <property type="entry name" value="Response_reg"/>
    <property type="match status" value="1"/>
</dbReference>
<reference evidence="4 5" key="1">
    <citation type="submission" date="2019-07" db="EMBL/GenBank/DDBJ databases">
        <title>Genomic Encyclopedia of Type Strains, Phase IV (KMG-IV): sequencing the most valuable type-strain genomes for metagenomic binning, comparative biology and taxonomic classification.</title>
        <authorList>
            <person name="Goeker M."/>
        </authorList>
    </citation>
    <scope>NUCLEOTIDE SEQUENCE [LARGE SCALE GENOMIC DNA]</scope>
    <source>
        <strain evidence="4 5">SS015</strain>
    </source>
</reference>
<dbReference type="PROSITE" id="PS50110">
    <property type="entry name" value="RESPONSE_REGULATORY"/>
    <property type="match status" value="1"/>
</dbReference>
<evidence type="ECO:0000259" key="3">
    <source>
        <dbReference type="PROSITE" id="PS50110"/>
    </source>
</evidence>
<dbReference type="RefSeq" id="WP_148895785.1">
    <property type="nucleotide sequence ID" value="NZ_VNIB01000005.1"/>
</dbReference>
<dbReference type="SUPFAM" id="SSF52172">
    <property type="entry name" value="CheY-like"/>
    <property type="match status" value="1"/>
</dbReference>
<dbReference type="InterPro" id="IPR050595">
    <property type="entry name" value="Bact_response_regulator"/>
</dbReference>
<dbReference type="PANTHER" id="PTHR44591:SF3">
    <property type="entry name" value="RESPONSE REGULATORY DOMAIN-CONTAINING PROTEIN"/>
    <property type="match status" value="1"/>
</dbReference>
<dbReference type="InterPro" id="IPR011006">
    <property type="entry name" value="CheY-like_superfamily"/>
</dbReference>
<keyword evidence="5" id="KW-1185">Reference proteome</keyword>
<dbReference type="GO" id="GO:0000160">
    <property type="term" value="P:phosphorelay signal transduction system"/>
    <property type="evidence" value="ECO:0007669"/>
    <property type="project" value="InterPro"/>
</dbReference>
<dbReference type="Pfam" id="PF13717">
    <property type="entry name" value="Zn_ribbon_4"/>
    <property type="match status" value="1"/>
</dbReference>
<keyword evidence="1 2" id="KW-0597">Phosphoprotein</keyword>
<dbReference type="InterPro" id="IPR001789">
    <property type="entry name" value="Sig_transdc_resp-reg_receiver"/>
</dbReference>
<dbReference type="OrthoDB" id="5393943at2"/>
<dbReference type="NCBIfam" id="TIGR02098">
    <property type="entry name" value="MJ0042_CXXC"/>
    <property type="match status" value="1"/>
</dbReference>
<evidence type="ECO:0000256" key="2">
    <source>
        <dbReference type="PROSITE-ProRule" id="PRU00169"/>
    </source>
</evidence>
<accession>A0A5D3WKD4</accession>
<organism evidence="4 5">
    <name type="scientific">Geothermobacter ehrlichii</name>
    <dbReference type="NCBI Taxonomy" id="213224"/>
    <lineage>
        <taxon>Bacteria</taxon>
        <taxon>Pseudomonadati</taxon>
        <taxon>Thermodesulfobacteriota</taxon>
        <taxon>Desulfuromonadia</taxon>
        <taxon>Desulfuromonadales</taxon>
        <taxon>Geothermobacteraceae</taxon>
        <taxon>Geothermobacter</taxon>
    </lineage>
</organism>
<evidence type="ECO:0000313" key="4">
    <source>
        <dbReference type="EMBL" id="TYO98818.1"/>
    </source>
</evidence>
<dbReference type="InterPro" id="IPR011723">
    <property type="entry name" value="Znf/thioredoxin_put"/>
</dbReference>
<feature type="domain" description="Response regulatory" evidence="3">
    <location>
        <begin position="46"/>
        <end position="163"/>
    </location>
</feature>
<dbReference type="EMBL" id="VNIB01000005">
    <property type="protein sequence ID" value="TYO98818.1"/>
    <property type="molecule type" value="Genomic_DNA"/>
</dbReference>
<protein>
    <submittedName>
        <fullName evidence="4">Two-component system chemotaxis response regulator CheY</fullName>
    </submittedName>
</protein>
<dbReference type="Proteomes" id="UP000324159">
    <property type="component" value="Unassembled WGS sequence"/>
</dbReference>